<reference evidence="5" key="1">
    <citation type="submission" date="2022-06" db="EMBL/GenBank/DDBJ databases">
        <title>New Polynucleobacter species.</title>
        <authorList>
            <person name="Hahn M.W."/>
        </authorList>
    </citation>
    <scope>NUCLEOTIDE SEQUENCE</scope>
    <source>
        <strain evidence="5">UK-FUSCHL-C3</strain>
    </source>
</reference>
<evidence type="ECO:0000313" key="5">
    <source>
        <dbReference type="EMBL" id="XCC57407.1"/>
    </source>
</evidence>
<comment type="caution">
    <text evidence="4">Lacks conserved residue(s) required for the propagation of feature annotation.</text>
</comment>
<evidence type="ECO:0000256" key="4">
    <source>
        <dbReference type="HAMAP-Rule" id="MF_00528"/>
    </source>
</evidence>
<proteinExistence type="inferred from homology"/>
<dbReference type="EMBL" id="CP099959">
    <property type="protein sequence ID" value="XCC57407.1"/>
    <property type="molecule type" value="Genomic_DNA"/>
</dbReference>
<comment type="function">
    <text evidence="4">Nucleoside triphosphate pyrophosphatase that hydrolyzes dTTP and UTP. May have a dual role in cell division arrest and in preventing the incorporation of modified nucleotides into cellular nucleic acids.</text>
</comment>
<dbReference type="GO" id="GO:0009117">
    <property type="term" value="P:nucleotide metabolic process"/>
    <property type="evidence" value="ECO:0007669"/>
    <property type="project" value="UniProtKB-KW"/>
</dbReference>
<keyword evidence="4" id="KW-0963">Cytoplasm</keyword>
<name>A0AAU8A1W4_9BURK</name>
<dbReference type="SUPFAM" id="SSF52972">
    <property type="entry name" value="ITPase-like"/>
    <property type="match status" value="1"/>
</dbReference>
<dbReference type="InterPro" id="IPR003697">
    <property type="entry name" value="Maf-like"/>
</dbReference>
<dbReference type="PANTHER" id="PTHR43213">
    <property type="entry name" value="BIFUNCTIONAL DTTP/UTP PYROPHOSPHATASE/METHYLTRANSFERASE PROTEIN-RELATED"/>
    <property type="match status" value="1"/>
</dbReference>
<feature type="site" description="Important for substrate specificity" evidence="4">
    <location>
        <position position="14"/>
    </location>
</feature>
<evidence type="ECO:0000256" key="2">
    <source>
        <dbReference type="ARBA" id="ARBA00022801"/>
    </source>
</evidence>
<feature type="site" description="Important for substrate specificity" evidence="4">
    <location>
        <position position="176"/>
    </location>
</feature>
<accession>A0AAU8A1W4</accession>
<comment type="catalytic activity">
    <reaction evidence="4">
        <text>dTTP + H2O = dTMP + diphosphate + H(+)</text>
        <dbReference type="Rhea" id="RHEA:28534"/>
        <dbReference type="ChEBI" id="CHEBI:15377"/>
        <dbReference type="ChEBI" id="CHEBI:15378"/>
        <dbReference type="ChEBI" id="CHEBI:33019"/>
        <dbReference type="ChEBI" id="CHEBI:37568"/>
        <dbReference type="ChEBI" id="CHEBI:63528"/>
        <dbReference type="EC" id="3.6.1.9"/>
    </reaction>
</comment>
<dbReference type="Gene3D" id="3.90.950.10">
    <property type="match status" value="1"/>
</dbReference>
<dbReference type="GO" id="GO:0047429">
    <property type="term" value="F:nucleoside triphosphate diphosphatase activity"/>
    <property type="evidence" value="ECO:0007669"/>
    <property type="project" value="UniProtKB-EC"/>
</dbReference>
<comment type="catalytic activity">
    <reaction evidence="4">
        <text>UTP + H2O = UMP + diphosphate + H(+)</text>
        <dbReference type="Rhea" id="RHEA:29395"/>
        <dbReference type="ChEBI" id="CHEBI:15377"/>
        <dbReference type="ChEBI" id="CHEBI:15378"/>
        <dbReference type="ChEBI" id="CHEBI:33019"/>
        <dbReference type="ChEBI" id="CHEBI:46398"/>
        <dbReference type="ChEBI" id="CHEBI:57865"/>
        <dbReference type="EC" id="3.6.1.9"/>
    </reaction>
</comment>
<feature type="active site" description="Proton acceptor" evidence="4">
    <location>
        <position position="87"/>
    </location>
</feature>
<organism evidence="5">
    <name type="scientific">Polynucleobacter sp. UK-FUSCHL-C3</name>
    <dbReference type="NCBI Taxonomy" id="2955208"/>
    <lineage>
        <taxon>Bacteria</taxon>
        <taxon>Pseudomonadati</taxon>
        <taxon>Pseudomonadota</taxon>
        <taxon>Betaproteobacteria</taxon>
        <taxon>Burkholderiales</taxon>
        <taxon>Burkholderiaceae</taxon>
        <taxon>Polynucleobacter</taxon>
    </lineage>
</organism>
<keyword evidence="2 4" id="KW-0378">Hydrolase</keyword>
<dbReference type="InterPro" id="IPR029001">
    <property type="entry name" value="ITPase-like_fam"/>
</dbReference>
<sequence>MKYDFIYLASQSPRRQELLAQIGVHFKLLLPSRNENPESLEIPLAHEKAIDYVQRVTIAKSEAALDRWQALQQNNPQFTWAPILCADTTVSLPGSLDTEILGKPTDAAHATQMLHQLSGKSHDVYSAIAITIDIHSPAICLVQKSQVEFAVLDTATIESYVHSGEAFGKAGSYGIQGIAASFIKTIQGSYSGIMGLPLYETAKLLRQAHVHFGLNSYEPRDPN</sequence>
<comment type="cofactor">
    <cofactor evidence="1 4">
        <name>a divalent metal cation</name>
        <dbReference type="ChEBI" id="CHEBI:60240"/>
    </cofactor>
</comment>
<dbReference type="NCBIfam" id="TIGR00172">
    <property type="entry name" value="maf"/>
    <property type="match status" value="1"/>
</dbReference>
<evidence type="ECO:0000256" key="1">
    <source>
        <dbReference type="ARBA" id="ARBA00001968"/>
    </source>
</evidence>
<dbReference type="AlphaFoldDB" id="A0AAU8A1W4"/>
<dbReference type="EC" id="3.6.1.9" evidence="4"/>
<comment type="subcellular location">
    <subcellularLocation>
        <location evidence="4">Cytoplasm</location>
    </subcellularLocation>
</comment>
<protein>
    <recommendedName>
        <fullName evidence="4">dTTP/UTP pyrophosphatase</fullName>
        <shortName evidence="4">dTTPase/UTPase</shortName>
        <ecNumber evidence="4">3.6.1.9</ecNumber>
    </recommendedName>
    <alternativeName>
        <fullName evidence="4">Nucleoside triphosphate pyrophosphatase</fullName>
    </alternativeName>
    <alternativeName>
        <fullName evidence="4">Nucleotide pyrophosphatase</fullName>
        <shortName evidence="4">Nucleotide PPase</shortName>
    </alternativeName>
</protein>
<evidence type="ECO:0000256" key="3">
    <source>
        <dbReference type="ARBA" id="ARBA00023080"/>
    </source>
</evidence>
<dbReference type="PANTHER" id="PTHR43213:SF5">
    <property type="entry name" value="BIFUNCTIONAL DTTP_UTP PYROPHOSPHATASE_METHYLTRANSFERASE PROTEIN-RELATED"/>
    <property type="match status" value="1"/>
</dbReference>
<comment type="similarity">
    <text evidence="4">Belongs to the Maf family. YhdE subfamily.</text>
</comment>
<keyword evidence="3 4" id="KW-0546">Nucleotide metabolism</keyword>
<feature type="site" description="Important for substrate specificity" evidence="4">
    <location>
        <position position="88"/>
    </location>
</feature>
<dbReference type="CDD" id="cd00555">
    <property type="entry name" value="Maf"/>
    <property type="match status" value="1"/>
</dbReference>
<gene>
    <name evidence="5" type="ORF">NKE59_07895</name>
</gene>
<dbReference type="RefSeq" id="WP_353438437.1">
    <property type="nucleotide sequence ID" value="NZ_CP099959.1"/>
</dbReference>
<dbReference type="GO" id="GO:0005737">
    <property type="term" value="C:cytoplasm"/>
    <property type="evidence" value="ECO:0007669"/>
    <property type="project" value="UniProtKB-SubCell"/>
</dbReference>
<dbReference type="Pfam" id="PF02545">
    <property type="entry name" value="Maf"/>
    <property type="match status" value="1"/>
</dbReference>
<dbReference type="HAMAP" id="MF_00528">
    <property type="entry name" value="Maf"/>
    <property type="match status" value="1"/>
</dbReference>
<dbReference type="PIRSF" id="PIRSF006305">
    <property type="entry name" value="Maf"/>
    <property type="match status" value="1"/>
</dbReference>